<reference evidence="1" key="1">
    <citation type="submission" date="2022-08" db="EMBL/GenBank/DDBJ databases">
        <title>A Global Phylogenomic Analysis of the Shiitake Genus Lentinula.</title>
        <authorList>
            <consortium name="DOE Joint Genome Institute"/>
            <person name="Sierra-Patev S."/>
            <person name="Min B."/>
            <person name="Naranjo-Ortiz M."/>
            <person name="Looney B."/>
            <person name="Konkel Z."/>
            <person name="Slot J.C."/>
            <person name="Sakamoto Y."/>
            <person name="Steenwyk J.L."/>
            <person name="Rokas A."/>
            <person name="Carro J."/>
            <person name="Camarero S."/>
            <person name="Ferreira P."/>
            <person name="Molpeceres G."/>
            <person name="Ruiz-Duenas F.J."/>
            <person name="Serrano A."/>
            <person name="Henrissat B."/>
            <person name="Drula E."/>
            <person name="Hughes K.W."/>
            <person name="Mata J.L."/>
            <person name="Ishikawa N.K."/>
            <person name="Vargas-Isla R."/>
            <person name="Ushijima S."/>
            <person name="Smith C.A."/>
            <person name="Ahrendt S."/>
            <person name="Andreopoulos W."/>
            <person name="He G."/>
            <person name="Labutti K."/>
            <person name="Lipzen A."/>
            <person name="Ng V."/>
            <person name="Riley R."/>
            <person name="Sandor L."/>
            <person name="Barry K."/>
            <person name="Martinez A.T."/>
            <person name="Xiao Y."/>
            <person name="Gibbons J.G."/>
            <person name="Terashima K."/>
            <person name="Grigoriev I.V."/>
            <person name="Hibbett D.S."/>
        </authorList>
    </citation>
    <scope>NUCLEOTIDE SEQUENCE</scope>
    <source>
        <strain evidence="1">JLM2183</strain>
    </source>
</reference>
<protein>
    <submittedName>
        <fullName evidence="1">Uncharacterized protein</fullName>
    </submittedName>
</protein>
<dbReference type="Proteomes" id="UP001150266">
    <property type="component" value="Unassembled WGS sequence"/>
</dbReference>
<comment type="caution">
    <text evidence="1">The sequence shown here is derived from an EMBL/GenBank/DDBJ whole genome shotgun (WGS) entry which is preliminary data.</text>
</comment>
<evidence type="ECO:0000313" key="2">
    <source>
        <dbReference type="Proteomes" id="UP001150266"/>
    </source>
</evidence>
<evidence type="ECO:0000313" key="1">
    <source>
        <dbReference type="EMBL" id="KAJ4467046.1"/>
    </source>
</evidence>
<sequence>MLLCADIRLYFTRNTHSWLLARDLEYIKAVYEDAKGRPIAQLTPQWPPNCNSSLEDIRWPHRVNPPELKNSRLEQSVLTYGSTSRVVIRHGPIDLGIRVTLYGWDWARQDVSRQGLKIYNGFDVAIGANEGIIREGYDGNIGLGPRLDGLYESTKNFFAAIEGPDHVEDPSVFIIRLLHPAVLEELIPWDCRVFNLISFGPNFPFQSQSTLPA</sequence>
<keyword evidence="2" id="KW-1185">Reference proteome</keyword>
<organism evidence="1 2">
    <name type="scientific">Lentinula aciculospora</name>
    <dbReference type="NCBI Taxonomy" id="153920"/>
    <lineage>
        <taxon>Eukaryota</taxon>
        <taxon>Fungi</taxon>
        <taxon>Dikarya</taxon>
        <taxon>Basidiomycota</taxon>
        <taxon>Agaricomycotina</taxon>
        <taxon>Agaricomycetes</taxon>
        <taxon>Agaricomycetidae</taxon>
        <taxon>Agaricales</taxon>
        <taxon>Marasmiineae</taxon>
        <taxon>Omphalotaceae</taxon>
        <taxon>Lentinula</taxon>
    </lineage>
</organism>
<dbReference type="EMBL" id="JAOTPV010000049">
    <property type="protein sequence ID" value="KAJ4467046.1"/>
    <property type="molecule type" value="Genomic_DNA"/>
</dbReference>
<name>A0A9W8ZUA7_9AGAR</name>
<dbReference type="OrthoDB" id="2931372at2759"/>
<gene>
    <name evidence="1" type="ORF">J3R30DRAFT_2090044</name>
</gene>
<proteinExistence type="predicted"/>
<accession>A0A9W8ZUA7</accession>
<dbReference type="AlphaFoldDB" id="A0A9W8ZUA7"/>